<dbReference type="InterPro" id="IPR051783">
    <property type="entry name" value="NAD(P)-dependent_oxidoreduct"/>
</dbReference>
<proteinExistence type="predicted"/>
<evidence type="ECO:0000313" key="2">
    <source>
        <dbReference type="EMBL" id="UYQ61165.1"/>
    </source>
</evidence>
<evidence type="ECO:0000313" key="3">
    <source>
        <dbReference type="Proteomes" id="UP001163878"/>
    </source>
</evidence>
<gene>
    <name evidence="2" type="ORF">OGH68_06580</name>
</gene>
<dbReference type="RefSeq" id="WP_264242376.1">
    <property type="nucleotide sequence ID" value="NZ_CP107567.1"/>
</dbReference>
<dbReference type="InterPro" id="IPR001509">
    <property type="entry name" value="Epimerase_deHydtase"/>
</dbReference>
<keyword evidence="3" id="KW-1185">Reference proteome</keyword>
<sequence>MEILVLGGTAWVGRELSRQAMERGHRVTCLARGESGDVADGATLVAADRRDPSAYAPLLERAWDAVVEVSWQPGFVRAALDALGSRARHWTYVSSVSAYASHAAPDADESAPLLAPTGHDEADRAVYGEAKAACEQASTASVGDRLLIARAGLIGGPGDHSGRSGYWVARAARDPRGPVLVPDAPALPTQVVDVRDLTAWLLDAAEKGTTGTYDAVGPVVPFARWIELSRAAGGHTGAVVTADPAWLLANDVAQYMGDESLPMWLADPAWLGFSARSGSAARAAGLRHRPRAQLLADTLRWEREQGLDRARRAGLSARRERELLDGLG</sequence>
<dbReference type="SUPFAM" id="SSF51735">
    <property type="entry name" value="NAD(P)-binding Rossmann-fold domains"/>
    <property type="match status" value="1"/>
</dbReference>
<dbReference type="Proteomes" id="UP001163878">
    <property type="component" value="Chromosome"/>
</dbReference>
<feature type="domain" description="NAD-dependent epimerase/dehydratase" evidence="1">
    <location>
        <begin position="3"/>
        <end position="183"/>
    </location>
</feature>
<reference evidence="2" key="1">
    <citation type="submission" date="2022-10" db="EMBL/GenBank/DDBJ databases">
        <title>Cytochrome P450 Catalyzes Benzene Ring Formation in the Biosynthesis of Trialkyl-Substituted Aromatic Polyketides.</title>
        <authorList>
            <person name="Zhao E."/>
            <person name="Ge H."/>
        </authorList>
    </citation>
    <scope>NUCLEOTIDE SEQUENCE</scope>
    <source>
        <strain evidence="2">NA0869</strain>
    </source>
</reference>
<dbReference type="Pfam" id="PF01370">
    <property type="entry name" value="Epimerase"/>
    <property type="match status" value="1"/>
</dbReference>
<accession>A0ABY6I5Z6</accession>
<protein>
    <submittedName>
        <fullName evidence="2">NAD-dependent epimerase/dehydratase family protein</fullName>
    </submittedName>
</protein>
<name>A0ABY6I5Z6_STRPE</name>
<dbReference type="Gene3D" id="3.40.50.720">
    <property type="entry name" value="NAD(P)-binding Rossmann-like Domain"/>
    <property type="match status" value="1"/>
</dbReference>
<dbReference type="PANTHER" id="PTHR48079:SF6">
    <property type="entry name" value="NAD(P)-BINDING DOMAIN-CONTAINING PROTEIN-RELATED"/>
    <property type="match status" value="1"/>
</dbReference>
<dbReference type="EMBL" id="CP107567">
    <property type="protein sequence ID" value="UYQ61165.1"/>
    <property type="molecule type" value="Genomic_DNA"/>
</dbReference>
<evidence type="ECO:0000259" key="1">
    <source>
        <dbReference type="Pfam" id="PF01370"/>
    </source>
</evidence>
<dbReference type="InterPro" id="IPR036291">
    <property type="entry name" value="NAD(P)-bd_dom_sf"/>
</dbReference>
<dbReference type="PANTHER" id="PTHR48079">
    <property type="entry name" value="PROTEIN YEEZ"/>
    <property type="match status" value="1"/>
</dbReference>
<organism evidence="2 3">
    <name type="scientific">Streptomyces peucetius</name>
    <dbReference type="NCBI Taxonomy" id="1950"/>
    <lineage>
        <taxon>Bacteria</taxon>
        <taxon>Bacillati</taxon>
        <taxon>Actinomycetota</taxon>
        <taxon>Actinomycetes</taxon>
        <taxon>Kitasatosporales</taxon>
        <taxon>Streptomycetaceae</taxon>
        <taxon>Streptomyces</taxon>
    </lineage>
</organism>